<dbReference type="EMBL" id="JANIEX010000411">
    <property type="protein sequence ID" value="KAJ3567462.1"/>
    <property type="molecule type" value="Genomic_DNA"/>
</dbReference>
<organism evidence="2 3">
    <name type="scientific">Leucocoprinus birnbaumii</name>
    <dbReference type="NCBI Taxonomy" id="56174"/>
    <lineage>
        <taxon>Eukaryota</taxon>
        <taxon>Fungi</taxon>
        <taxon>Dikarya</taxon>
        <taxon>Basidiomycota</taxon>
        <taxon>Agaricomycotina</taxon>
        <taxon>Agaricomycetes</taxon>
        <taxon>Agaricomycetidae</taxon>
        <taxon>Agaricales</taxon>
        <taxon>Agaricineae</taxon>
        <taxon>Agaricaceae</taxon>
        <taxon>Leucocoprinus</taxon>
    </lineage>
</organism>
<protein>
    <submittedName>
        <fullName evidence="2">Uncharacterized protein</fullName>
    </submittedName>
</protein>
<gene>
    <name evidence="2" type="ORF">NP233_g6351</name>
</gene>
<feature type="compositionally biased region" description="Polar residues" evidence="1">
    <location>
        <begin position="408"/>
        <end position="420"/>
    </location>
</feature>
<dbReference type="Proteomes" id="UP001213000">
    <property type="component" value="Unassembled WGS sequence"/>
</dbReference>
<dbReference type="AlphaFoldDB" id="A0AAD5YVV0"/>
<feature type="region of interest" description="Disordered" evidence="1">
    <location>
        <begin position="294"/>
        <end position="314"/>
    </location>
</feature>
<feature type="region of interest" description="Disordered" evidence="1">
    <location>
        <begin position="408"/>
        <end position="443"/>
    </location>
</feature>
<keyword evidence="3" id="KW-1185">Reference proteome</keyword>
<reference evidence="2" key="1">
    <citation type="submission" date="2022-07" db="EMBL/GenBank/DDBJ databases">
        <title>Genome Sequence of Leucocoprinus birnbaumii.</title>
        <authorList>
            <person name="Buettner E."/>
        </authorList>
    </citation>
    <scope>NUCLEOTIDE SEQUENCE</scope>
    <source>
        <strain evidence="2">VT141</strain>
    </source>
</reference>
<feature type="region of interest" description="Disordered" evidence="1">
    <location>
        <begin position="462"/>
        <end position="486"/>
    </location>
</feature>
<comment type="caution">
    <text evidence="2">The sequence shown here is derived from an EMBL/GenBank/DDBJ whole genome shotgun (WGS) entry which is preliminary data.</text>
</comment>
<proteinExistence type="predicted"/>
<evidence type="ECO:0000313" key="3">
    <source>
        <dbReference type="Proteomes" id="UP001213000"/>
    </source>
</evidence>
<evidence type="ECO:0000256" key="1">
    <source>
        <dbReference type="SAM" id="MobiDB-lite"/>
    </source>
</evidence>
<feature type="region of interest" description="Disordered" evidence="1">
    <location>
        <begin position="511"/>
        <end position="532"/>
    </location>
</feature>
<accession>A0AAD5YVV0</accession>
<evidence type="ECO:0000313" key="2">
    <source>
        <dbReference type="EMBL" id="KAJ3567462.1"/>
    </source>
</evidence>
<sequence>MKAKVRPQAPPDHIPWDDTELRGTFSEEDLVLIDYGHSDYSELHAQDIRRRSFSSNIKSSRRKASIVEHVITYESAESGNSQQNDPGYPLALDARMSRAQSHRGETLYLSQHGMDGSEHISFYPLPNKKHSNLAIRRGHKAFPFLKLEASSKKKKREDILSFDSIPTAFRGSPTTYCSPVHSEAQYPAPQNLPLTEMLANLREKCGSLTSRVSLPPDWFYRPRSQVRDITKLRDELSSESQNDDEWAFAESLTDVIDSFSALSDGLSAHSSLLNNDILDGPILSCVPSNDDNAELNTSLTESDQADGNSKSSIPQARLLPVRPSLISPASPRTAARGARKTVRFAEAPILFYVEARSAAAVQPEASSPPARNLTRRQKRQNVVFSAWIPPTPPLSVVRSLQSTHSSRISWSDVTSQSNSLGLPPPPPPRRPLSHRYPTTPKVPVFRNESANTRTLGGSILRQSSVYQPPPDIVGKSPSRHPRSQASRMRSLSLKGNKSHITKENLKISNPIPISAIPRPRQRSSNNDCNVDNPHVASPLRSIFKKFI</sequence>
<name>A0AAD5YVV0_9AGAR</name>